<dbReference type="EMBL" id="KF740664">
    <property type="protein sequence ID" value="AHH01962.1"/>
    <property type="molecule type" value="Genomic_DNA"/>
</dbReference>
<dbReference type="KEGG" id="vg:18266423"/>
<protein>
    <submittedName>
        <fullName evidence="3">Uncharacterized protein</fullName>
    </submittedName>
</protein>
<proteinExistence type="predicted"/>
<dbReference type="Proteomes" id="UP000202176">
    <property type="component" value="Segment"/>
</dbReference>
<gene>
    <name evidence="3" type="ORF">pv_396</name>
</gene>
<feature type="compositionally biased region" description="Acidic residues" evidence="1">
    <location>
        <begin position="82"/>
        <end position="107"/>
    </location>
</feature>
<dbReference type="RefSeq" id="YP_009001297.1">
    <property type="nucleotide sequence ID" value="NC_023423.1"/>
</dbReference>
<feature type="transmembrane region" description="Helical" evidence="2">
    <location>
        <begin position="38"/>
        <end position="60"/>
    </location>
</feature>
<name>W5S6K0_9VIRU</name>
<evidence type="ECO:0000313" key="3">
    <source>
        <dbReference type="EMBL" id="AHH01962.1"/>
    </source>
</evidence>
<evidence type="ECO:0000256" key="1">
    <source>
        <dbReference type="SAM" id="MobiDB-lite"/>
    </source>
</evidence>
<feature type="transmembrane region" description="Helical" evidence="2">
    <location>
        <begin position="12"/>
        <end position="32"/>
    </location>
</feature>
<keyword evidence="2" id="KW-1133">Transmembrane helix</keyword>
<keyword evidence="2" id="KW-0812">Transmembrane</keyword>
<organism evidence="3 4">
    <name type="scientific">Pithovirus sibericum</name>
    <dbReference type="NCBI Taxonomy" id="1450746"/>
    <lineage>
        <taxon>Viruses</taxon>
        <taxon>Pithoviruses</taxon>
        <taxon>Orthopithovirinae</taxon>
        <taxon>Alphapithovirus</taxon>
        <taxon>Alphapithovirus sibericum</taxon>
    </lineage>
</organism>
<sequence length="107" mass="11743">MTSFSGKISISLPSLIPVAFLFICAFGTRLITDVSLSQLALVCCSSAFIGYVLAGSSIAVRIGHKQAEIEEEKIVEQQNDQYSDDDEDDQEEEQQEESENDSTDDSD</sequence>
<evidence type="ECO:0000256" key="2">
    <source>
        <dbReference type="SAM" id="Phobius"/>
    </source>
</evidence>
<accession>W5S6K0</accession>
<evidence type="ECO:0000313" key="4">
    <source>
        <dbReference type="Proteomes" id="UP000202176"/>
    </source>
</evidence>
<feature type="region of interest" description="Disordered" evidence="1">
    <location>
        <begin position="72"/>
        <end position="107"/>
    </location>
</feature>
<reference evidence="3 4" key="1">
    <citation type="journal article" date="2014" name="Proc. Natl. Acad. Sci. U.S.A.">
        <title>Thirty-thousand-year-old distant relative of giant icosahedral DNA viruses with a pandoravirus morphology.</title>
        <authorList>
            <person name="Legendre M."/>
            <person name="Bartoli J."/>
            <person name="Shmakova L."/>
            <person name="Jeudy S."/>
            <person name="Labadie K."/>
            <person name="Adrait A."/>
            <person name="Lescot M."/>
            <person name="Poirot O."/>
            <person name="Bertaux L."/>
            <person name="Bruley C."/>
            <person name="Coute Y."/>
            <person name="Rivkina E."/>
            <person name="Abergel C."/>
            <person name="Claverie J.M."/>
        </authorList>
    </citation>
    <scope>NUCLEOTIDE SEQUENCE [LARGE SCALE GENOMIC DNA]</scope>
    <source>
        <strain evidence="3">P1084-T</strain>
    </source>
</reference>
<keyword evidence="2" id="KW-0472">Membrane</keyword>
<keyword evidence="4" id="KW-1185">Reference proteome</keyword>
<dbReference type="GeneID" id="18266423"/>